<evidence type="ECO:0000256" key="2">
    <source>
        <dbReference type="ARBA" id="ARBA00022723"/>
    </source>
</evidence>
<keyword evidence="5 6" id="KW-0482">Metalloprotease</keyword>
<organism evidence="8 9">
    <name type="scientific">Cytobacillus spartinae</name>
    <dbReference type="NCBI Taxonomy" id="3299023"/>
    <lineage>
        <taxon>Bacteria</taxon>
        <taxon>Bacillati</taxon>
        <taxon>Bacillota</taxon>
        <taxon>Bacilli</taxon>
        <taxon>Bacillales</taxon>
        <taxon>Bacillaceae</taxon>
        <taxon>Cytobacillus</taxon>
    </lineage>
</organism>
<keyword evidence="9" id="KW-1185">Reference proteome</keyword>
<name>A0ABW6KDN6_9BACI</name>
<dbReference type="RefSeq" id="WP_389360332.1">
    <property type="nucleotide sequence ID" value="NZ_JBIACK010000003.1"/>
</dbReference>
<comment type="similarity">
    <text evidence="6">Belongs to the peptidase M3 family.</text>
</comment>
<evidence type="ECO:0000313" key="8">
    <source>
        <dbReference type="EMBL" id="MFE8700802.1"/>
    </source>
</evidence>
<evidence type="ECO:0000259" key="7">
    <source>
        <dbReference type="Pfam" id="PF01432"/>
    </source>
</evidence>
<evidence type="ECO:0000256" key="5">
    <source>
        <dbReference type="ARBA" id="ARBA00023049"/>
    </source>
</evidence>
<sequence length="511" mass="60799">MNLGFDRLTQISDVNEWKSAYHTAIKNLDDLYQEEERIYYLMYSQEHDSNRIEEIQHIKHELMTNKELIHTFTVWKERLRDEPIWCRRMDVLLSRMKQESLDSHPEIVKIQQALQKKLMESTFKVDGKEYNLGTVHSNVMENPDRKLRKKLFLESKRIGRENEELYRTLIQKRNQLAQGIGYDNYYHFRCSLKEINIESYIAEMDALLKNLEDSSAYWSNRINEKFGWESMHFYDQYFTTFNFHRIQGSIFTSERLKEVLSDAVNSLGIPLQSISVTIETLEIPYGGFAVNINPNELKLVVNKRDAYSVVLSGMHEMGHILDGHYGSFDYPEFYRFYSSIAAESIAELFQTIVTDEKFLKRNFDLTDEILGQIKDVNALTDFKLVQINYYYSLVEYELYRNPERSFQEIADECYKTVFGYEGETFHPGSEMFYIENPAFFQDYNFALAVRDMIRGKFKIKSLYNNREVFSELLEKYIEPNQLYSWQERVKRLCDEDFTFSYLADTLSKVIK</sequence>
<dbReference type="Gene3D" id="1.10.1370.30">
    <property type="match status" value="1"/>
</dbReference>
<keyword evidence="4 6" id="KW-0862">Zinc</keyword>
<accession>A0ABW6KDN6</accession>
<evidence type="ECO:0000256" key="3">
    <source>
        <dbReference type="ARBA" id="ARBA00022801"/>
    </source>
</evidence>
<feature type="domain" description="Peptidase M3A/M3B catalytic" evidence="7">
    <location>
        <begin position="139"/>
        <end position="239"/>
    </location>
</feature>
<keyword evidence="1 6" id="KW-0645">Protease</keyword>
<dbReference type="SUPFAM" id="SSF55486">
    <property type="entry name" value="Metalloproteases ('zincins'), catalytic domain"/>
    <property type="match status" value="1"/>
</dbReference>
<keyword evidence="2 6" id="KW-0479">Metal-binding</keyword>
<dbReference type="Pfam" id="PF01432">
    <property type="entry name" value="Peptidase_M3"/>
    <property type="match status" value="1"/>
</dbReference>
<evidence type="ECO:0000256" key="4">
    <source>
        <dbReference type="ARBA" id="ARBA00022833"/>
    </source>
</evidence>
<reference evidence="8 9" key="1">
    <citation type="submission" date="2024-08" db="EMBL/GenBank/DDBJ databases">
        <title>Two novel Cytobacillus novel species.</title>
        <authorList>
            <person name="Liu G."/>
        </authorList>
    </citation>
    <scope>NUCLEOTIDE SEQUENCE [LARGE SCALE GENOMIC DNA]</scope>
    <source>
        <strain evidence="8 9">FJAT-54145</strain>
    </source>
</reference>
<evidence type="ECO:0000256" key="1">
    <source>
        <dbReference type="ARBA" id="ARBA00022670"/>
    </source>
</evidence>
<dbReference type="Proteomes" id="UP001601059">
    <property type="component" value="Unassembled WGS sequence"/>
</dbReference>
<dbReference type="EMBL" id="JBIACK010000003">
    <property type="protein sequence ID" value="MFE8700802.1"/>
    <property type="molecule type" value="Genomic_DNA"/>
</dbReference>
<comment type="caution">
    <text evidence="8">The sequence shown here is derived from an EMBL/GenBank/DDBJ whole genome shotgun (WGS) entry which is preliminary data.</text>
</comment>
<comment type="cofactor">
    <cofactor evidence="6">
        <name>Zn(2+)</name>
        <dbReference type="ChEBI" id="CHEBI:29105"/>
    </cofactor>
    <text evidence="6">Binds 1 zinc ion.</text>
</comment>
<evidence type="ECO:0000256" key="6">
    <source>
        <dbReference type="RuleBase" id="RU003435"/>
    </source>
</evidence>
<proteinExistence type="inferred from homology"/>
<gene>
    <name evidence="8" type="ORF">ACFYKX_09260</name>
</gene>
<dbReference type="InterPro" id="IPR001567">
    <property type="entry name" value="Pept_M3A_M3B_dom"/>
</dbReference>
<keyword evidence="3 6" id="KW-0378">Hydrolase</keyword>
<protein>
    <submittedName>
        <fullName evidence="8">M3 family metallopeptidase</fullName>
    </submittedName>
</protein>
<evidence type="ECO:0000313" key="9">
    <source>
        <dbReference type="Proteomes" id="UP001601059"/>
    </source>
</evidence>